<dbReference type="EMBL" id="KI911158">
    <property type="protein sequence ID" value="ETR99072.1"/>
    <property type="molecule type" value="Genomic_DNA"/>
</dbReference>
<proteinExistence type="predicted"/>
<feature type="region of interest" description="Disordered" evidence="1">
    <location>
        <begin position="1"/>
        <end position="55"/>
    </location>
</feature>
<sequence length="55" mass="6368">MKLQHPGPRSRYLKIQGPDKPRTRAKPDSFDRIASLPTALPKMLRKRGERKSKQV</sequence>
<organism evidence="2 3">
    <name type="scientific">Hypocrea jecorina (strain ATCC 56765 / BCRC 32924 / NRRL 11460 / Rut C-30)</name>
    <name type="common">Trichoderma reesei</name>
    <dbReference type="NCBI Taxonomy" id="1344414"/>
    <lineage>
        <taxon>Eukaryota</taxon>
        <taxon>Fungi</taxon>
        <taxon>Dikarya</taxon>
        <taxon>Ascomycota</taxon>
        <taxon>Pezizomycotina</taxon>
        <taxon>Sordariomycetes</taxon>
        <taxon>Hypocreomycetidae</taxon>
        <taxon>Hypocreales</taxon>
        <taxon>Hypocreaceae</taxon>
        <taxon>Trichoderma</taxon>
    </lineage>
</organism>
<evidence type="ECO:0000256" key="1">
    <source>
        <dbReference type="SAM" id="MobiDB-lite"/>
    </source>
</evidence>
<evidence type="ECO:0000313" key="3">
    <source>
        <dbReference type="Proteomes" id="UP000024376"/>
    </source>
</evidence>
<feature type="compositionally biased region" description="Basic residues" evidence="1">
    <location>
        <begin position="43"/>
        <end position="55"/>
    </location>
</feature>
<feature type="compositionally biased region" description="Basic and acidic residues" evidence="1">
    <location>
        <begin position="17"/>
        <end position="31"/>
    </location>
</feature>
<accession>A0A024S1V5</accession>
<name>A0A024S1V5_HYPJR</name>
<gene>
    <name evidence="2" type="ORF">M419DRAFT_120232</name>
</gene>
<reference evidence="3" key="1">
    <citation type="journal article" date="2013" name="Ind. Biotechnol.">
        <title>Comparative genomics analysis of Trichoderma reesei strains.</title>
        <authorList>
            <person name="Koike H."/>
            <person name="Aerts A."/>
            <person name="LaButti K."/>
            <person name="Grigoriev I.V."/>
            <person name="Baker S.E."/>
        </authorList>
    </citation>
    <scope>NUCLEOTIDE SEQUENCE [LARGE SCALE GENOMIC DNA]</scope>
    <source>
        <strain evidence="3">ATCC 56765 / BCRC 32924 / NRRL 11460 / Rut C-30</strain>
    </source>
</reference>
<evidence type="ECO:0000313" key="2">
    <source>
        <dbReference type="EMBL" id="ETR99072.1"/>
    </source>
</evidence>
<dbReference type="HOGENOM" id="CLU_3034064_0_0_1"/>
<dbReference type="Proteomes" id="UP000024376">
    <property type="component" value="Unassembled WGS sequence"/>
</dbReference>
<dbReference type="AlphaFoldDB" id="A0A024S1V5"/>
<protein>
    <submittedName>
        <fullName evidence="2">Uncharacterized protein</fullName>
    </submittedName>
</protein>
<dbReference type="KEGG" id="trr:M419DRAFT_120232"/>